<evidence type="ECO:0000256" key="3">
    <source>
        <dbReference type="ARBA" id="ARBA00008766"/>
    </source>
</evidence>
<sequence length="442" mass="49456">MHIHVERHQARRAALNQQLQSGLLILPTARVQNRNNDNDFPFRFDSSFYYMTGFHEPEAVLVMQLGSQPKSMLFCQPKNELREIWEGFLYGPEAAREVFGLDEAYSIEQLDGKLLELMAGNAQLHFPVGADAAWDARLFKLARQAAGKVREAVETPNRFLDVRPAIDELRLFKDESEIALMREAGRISSEAHIRAMRSTRAGQFEYQVEAELLYHFMQQGARSPAYGSIVAGGSNATCLHYHENNCRLQDGQLLLIDAGCELHGYAADITRTFPVSGKFSGPQKDIYQLVLAAMVASFEQVRPGVPRLAYHDASVRTLTQGLVDLNILQGTVDGLIEQEAYKQFYMHGTGHWLGLDVHDAGRYKIAGQTRPLEAGMVLTVEPGLYFRPLLADSPASYVEVPEHFLHIGVRIEDDLLVTAEGHENFTALTPKTVAEIEATMAR</sequence>
<evidence type="ECO:0000256" key="9">
    <source>
        <dbReference type="ARBA" id="ARBA00023211"/>
    </source>
</evidence>
<dbReference type="GO" id="GO:0030145">
    <property type="term" value="F:manganese ion binding"/>
    <property type="evidence" value="ECO:0007669"/>
    <property type="project" value="InterPro"/>
</dbReference>
<dbReference type="InterPro" id="IPR000994">
    <property type="entry name" value="Pept_M24"/>
</dbReference>
<dbReference type="SMART" id="SM01011">
    <property type="entry name" value="AMP_N"/>
    <property type="match status" value="1"/>
</dbReference>
<dbReference type="CDD" id="cd01087">
    <property type="entry name" value="Prolidase"/>
    <property type="match status" value="1"/>
</dbReference>
<dbReference type="FunFam" id="3.90.230.10:FF:000002">
    <property type="entry name" value="Xaa-Pro aminopeptidase 3"/>
    <property type="match status" value="1"/>
</dbReference>
<evidence type="ECO:0000256" key="12">
    <source>
        <dbReference type="ARBA" id="ARBA00081411"/>
    </source>
</evidence>
<dbReference type="GO" id="GO:0005829">
    <property type="term" value="C:cytosol"/>
    <property type="evidence" value="ECO:0007669"/>
    <property type="project" value="TreeGrafter"/>
</dbReference>
<evidence type="ECO:0000256" key="11">
    <source>
        <dbReference type="ARBA" id="ARBA00075356"/>
    </source>
</evidence>
<keyword evidence="5" id="KW-0645">Protease</keyword>
<dbReference type="InterPro" id="IPR001131">
    <property type="entry name" value="Peptidase_M24B_aminopep-P_CS"/>
</dbReference>
<keyword evidence="8" id="KW-0482">Metalloprotease</keyword>
<reference evidence="15 16" key="1">
    <citation type="submission" date="2016-11" db="EMBL/GenBank/DDBJ databases">
        <authorList>
            <person name="Jaros S."/>
            <person name="Januszkiewicz K."/>
            <person name="Wedrychowicz H."/>
        </authorList>
    </citation>
    <scope>NUCLEOTIDE SEQUENCE [LARGE SCALE GENOMIC DNA]</scope>
    <source>
        <strain evidence="15 16">DSM 18899</strain>
    </source>
</reference>
<dbReference type="PANTHER" id="PTHR43226">
    <property type="entry name" value="XAA-PRO AMINOPEPTIDASE 3"/>
    <property type="match status" value="1"/>
</dbReference>
<keyword evidence="7" id="KW-0378">Hydrolase</keyword>
<dbReference type="RefSeq" id="WP_072428859.1">
    <property type="nucleotide sequence ID" value="NZ_FPKR01000008.1"/>
</dbReference>
<evidence type="ECO:0000256" key="2">
    <source>
        <dbReference type="ARBA" id="ARBA00001936"/>
    </source>
</evidence>
<dbReference type="Pfam" id="PF00557">
    <property type="entry name" value="Peptidase_M24"/>
    <property type="match status" value="1"/>
</dbReference>
<evidence type="ECO:0000256" key="1">
    <source>
        <dbReference type="ARBA" id="ARBA00001424"/>
    </source>
</evidence>
<dbReference type="Proteomes" id="UP000186513">
    <property type="component" value="Unassembled WGS sequence"/>
</dbReference>
<dbReference type="GO" id="GO:0006508">
    <property type="term" value="P:proteolysis"/>
    <property type="evidence" value="ECO:0007669"/>
    <property type="project" value="UniProtKB-KW"/>
</dbReference>
<dbReference type="SUPFAM" id="SSF55920">
    <property type="entry name" value="Creatinase/aminopeptidase"/>
    <property type="match status" value="1"/>
</dbReference>
<organism evidence="15 16">
    <name type="scientific">Chitinimonas taiwanensis DSM 18899</name>
    <dbReference type="NCBI Taxonomy" id="1121279"/>
    <lineage>
        <taxon>Bacteria</taxon>
        <taxon>Pseudomonadati</taxon>
        <taxon>Pseudomonadota</taxon>
        <taxon>Betaproteobacteria</taxon>
        <taxon>Neisseriales</taxon>
        <taxon>Chitinibacteraceae</taxon>
        <taxon>Chitinimonas</taxon>
    </lineage>
</organism>
<dbReference type="EMBL" id="FPKR01000008">
    <property type="protein sequence ID" value="SFZ76904.1"/>
    <property type="molecule type" value="Genomic_DNA"/>
</dbReference>
<keyword evidence="9" id="KW-0464">Manganese</keyword>
<feature type="domain" description="Aminopeptidase P N-terminal" evidence="14">
    <location>
        <begin position="3"/>
        <end position="135"/>
    </location>
</feature>
<evidence type="ECO:0000256" key="5">
    <source>
        <dbReference type="ARBA" id="ARBA00022670"/>
    </source>
</evidence>
<keyword evidence="16" id="KW-1185">Reference proteome</keyword>
<evidence type="ECO:0000256" key="7">
    <source>
        <dbReference type="ARBA" id="ARBA00022801"/>
    </source>
</evidence>
<comment type="similarity">
    <text evidence="3 13">Belongs to the peptidase M24B family.</text>
</comment>
<dbReference type="GO" id="GO:0070006">
    <property type="term" value="F:metalloaminopeptidase activity"/>
    <property type="evidence" value="ECO:0007669"/>
    <property type="project" value="InterPro"/>
</dbReference>
<keyword evidence="6 13" id="KW-0479">Metal-binding</keyword>
<dbReference type="InterPro" id="IPR007865">
    <property type="entry name" value="Aminopep_P_N"/>
</dbReference>
<dbReference type="AlphaFoldDB" id="A0A1K2HJ79"/>
<proteinExistence type="inferred from homology"/>
<gene>
    <name evidence="15" type="ORF">SAMN02745887_02143</name>
</gene>
<dbReference type="Pfam" id="PF05195">
    <property type="entry name" value="AMP_N"/>
    <property type="match status" value="1"/>
</dbReference>
<dbReference type="PANTHER" id="PTHR43226:SF4">
    <property type="entry name" value="XAA-PRO AMINOPEPTIDASE 3"/>
    <property type="match status" value="1"/>
</dbReference>
<dbReference type="InterPro" id="IPR036005">
    <property type="entry name" value="Creatinase/aminopeptidase-like"/>
</dbReference>
<dbReference type="PROSITE" id="PS00491">
    <property type="entry name" value="PROLINE_PEPTIDASE"/>
    <property type="match status" value="1"/>
</dbReference>
<dbReference type="OrthoDB" id="9806388at2"/>
<dbReference type="Gene3D" id="3.90.230.10">
    <property type="entry name" value="Creatinase/methionine aminopeptidase superfamily"/>
    <property type="match status" value="1"/>
</dbReference>
<protein>
    <recommendedName>
        <fullName evidence="10">Xaa-Pro aminopeptidase</fullName>
        <ecNumber evidence="4">3.4.11.9</ecNumber>
    </recommendedName>
    <alternativeName>
        <fullName evidence="11">Aminopeptidase P II</fullName>
    </alternativeName>
    <alternativeName>
        <fullName evidence="12">X-Pro aminopeptidase</fullName>
    </alternativeName>
</protein>
<evidence type="ECO:0000256" key="4">
    <source>
        <dbReference type="ARBA" id="ARBA00012574"/>
    </source>
</evidence>
<evidence type="ECO:0000259" key="14">
    <source>
        <dbReference type="SMART" id="SM01011"/>
    </source>
</evidence>
<accession>A0A1K2HJ79</accession>
<comment type="catalytic activity">
    <reaction evidence="1">
        <text>Release of any N-terminal amino acid, including proline, that is linked to proline, even from a dipeptide or tripeptide.</text>
        <dbReference type="EC" id="3.4.11.9"/>
    </reaction>
</comment>
<dbReference type="EC" id="3.4.11.9" evidence="4"/>
<evidence type="ECO:0000256" key="13">
    <source>
        <dbReference type="RuleBase" id="RU000590"/>
    </source>
</evidence>
<evidence type="ECO:0000256" key="10">
    <source>
        <dbReference type="ARBA" id="ARBA00069363"/>
    </source>
</evidence>
<dbReference type="InterPro" id="IPR029149">
    <property type="entry name" value="Creatin/AminoP/Spt16_N"/>
</dbReference>
<evidence type="ECO:0000256" key="6">
    <source>
        <dbReference type="ARBA" id="ARBA00022723"/>
    </source>
</evidence>
<dbReference type="STRING" id="1121279.SAMN02745887_02143"/>
<comment type="cofactor">
    <cofactor evidence="2">
        <name>Mn(2+)</name>
        <dbReference type="ChEBI" id="CHEBI:29035"/>
    </cofactor>
</comment>
<name>A0A1K2HJ79_9NEIS</name>
<dbReference type="SUPFAM" id="SSF53092">
    <property type="entry name" value="Creatinase/prolidase N-terminal domain"/>
    <property type="match status" value="1"/>
</dbReference>
<evidence type="ECO:0000313" key="16">
    <source>
        <dbReference type="Proteomes" id="UP000186513"/>
    </source>
</evidence>
<evidence type="ECO:0000256" key="8">
    <source>
        <dbReference type="ARBA" id="ARBA00023049"/>
    </source>
</evidence>
<keyword evidence="15" id="KW-0031">Aminopeptidase</keyword>
<dbReference type="Gene3D" id="3.40.350.10">
    <property type="entry name" value="Creatinase/prolidase N-terminal domain"/>
    <property type="match status" value="1"/>
</dbReference>
<dbReference type="InterPro" id="IPR052433">
    <property type="entry name" value="X-Pro_dipept-like"/>
</dbReference>
<evidence type="ECO:0000313" key="15">
    <source>
        <dbReference type="EMBL" id="SFZ76904.1"/>
    </source>
</evidence>